<accession>A0A318HQV5</accession>
<dbReference type="EMBL" id="QJJU01000003">
    <property type="protein sequence ID" value="PXX11239.1"/>
    <property type="molecule type" value="Genomic_DNA"/>
</dbReference>
<reference evidence="1 2" key="2">
    <citation type="submission" date="2018-06" db="EMBL/GenBank/DDBJ databases">
        <title>Sequencing of bacterial isolates from soil warming experiment in Harvard Forest, Massachusetts, USA.</title>
        <authorList>
            <person name="Deangelis K.PhD."/>
        </authorList>
    </citation>
    <scope>NUCLEOTIDE SEQUENCE [LARGE SCALE GENOMIC DNA]</scope>
    <source>
        <strain evidence="1 2">GAS496</strain>
    </source>
</reference>
<keyword evidence="2" id="KW-1185">Reference proteome</keyword>
<dbReference type="Proteomes" id="UP000247781">
    <property type="component" value="Unassembled WGS sequence"/>
</dbReference>
<reference evidence="2" key="1">
    <citation type="submission" date="2018-05" db="EMBL/GenBank/DDBJ databases">
        <authorList>
            <person name="Deangelis K."/>
            <person name="Huntemann M."/>
            <person name="Clum A."/>
            <person name="Pillay M."/>
            <person name="Palaniappan K."/>
            <person name="Varghese N."/>
            <person name="Mikhailova N."/>
            <person name="Stamatis D."/>
            <person name="Reddy T."/>
            <person name="Daum C."/>
            <person name="Shapiro N."/>
            <person name="Ivanova N."/>
            <person name="Kyrpides N."/>
            <person name="Woyke T."/>
        </authorList>
    </citation>
    <scope>NUCLEOTIDE SEQUENCE [LARGE SCALE GENOMIC DNA]</scope>
    <source>
        <strain evidence="2">GAS496</strain>
    </source>
</reference>
<protein>
    <submittedName>
        <fullName evidence="1">Uncharacterized protein</fullName>
    </submittedName>
</protein>
<organism evidence="1 2">
    <name type="scientific">Mycolicibacterium moriokaense</name>
    <dbReference type="NCBI Taxonomy" id="39691"/>
    <lineage>
        <taxon>Bacteria</taxon>
        <taxon>Bacillati</taxon>
        <taxon>Actinomycetota</taxon>
        <taxon>Actinomycetes</taxon>
        <taxon>Mycobacteriales</taxon>
        <taxon>Mycobacteriaceae</taxon>
        <taxon>Mycolicibacterium</taxon>
    </lineage>
</organism>
<gene>
    <name evidence="1" type="ORF">C8E89_103328</name>
</gene>
<evidence type="ECO:0000313" key="1">
    <source>
        <dbReference type="EMBL" id="PXX11239.1"/>
    </source>
</evidence>
<evidence type="ECO:0000313" key="2">
    <source>
        <dbReference type="Proteomes" id="UP000247781"/>
    </source>
</evidence>
<sequence>MPAATLPPVDIDGVDFILDDQPDLHGVLAGLRARRDYAIVPFAGTRGVLLLTQELVAAAFRDEETFPSSAAYSITTKPVAGGAKSMVVPSAVTVEYWYSISGSQLSPLRTETDPSG</sequence>
<name>A0A318HQV5_9MYCO</name>
<dbReference type="AlphaFoldDB" id="A0A318HQV5"/>
<comment type="caution">
    <text evidence="1">The sequence shown here is derived from an EMBL/GenBank/DDBJ whole genome shotgun (WGS) entry which is preliminary data.</text>
</comment>
<proteinExistence type="predicted"/>